<dbReference type="EMBL" id="WPIK01000021">
    <property type="protein sequence ID" value="MVN23274.1"/>
    <property type="molecule type" value="Genomic_DNA"/>
</dbReference>
<sequence length="253" mass="28776">METFDIDTVDAKVGYLDYQLFTGKLDGLNFKSKTVINTINQYSFCLAEKDLKFKQALKQADILLPDGIGMVAAVSWQTNACIRKISGSALHAHLLNDLNQIGGSCFYLGSCTETLQKLQQRLALDYPYVQAGFYSPPFKAAFSREDNEIMLTAINDFRPDVLFVGMTAPKQEIWIAENKNEINVPLICAIGAVFDFYAGTVKRPGKVWIKLGLEWLGRLLNEPKRLWKRYLYYGPVFVFLLVKYKLQGWFILN</sequence>
<evidence type="ECO:0000313" key="4">
    <source>
        <dbReference type="EMBL" id="MVN23274.1"/>
    </source>
</evidence>
<dbReference type="Pfam" id="PF03808">
    <property type="entry name" value="Glyco_tran_WecG"/>
    <property type="match status" value="1"/>
</dbReference>
<evidence type="ECO:0000256" key="2">
    <source>
        <dbReference type="ARBA" id="ARBA00022679"/>
    </source>
</evidence>
<name>A0A7K1T143_9SPHI</name>
<dbReference type="AlphaFoldDB" id="A0A7K1T143"/>
<protein>
    <submittedName>
        <fullName evidence="4">WecB/TagA/CpsF family glycosyltransferase</fullName>
    </submittedName>
</protein>
<keyword evidence="3" id="KW-0812">Transmembrane</keyword>
<reference evidence="4 5" key="1">
    <citation type="submission" date="2019-12" db="EMBL/GenBank/DDBJ databases">
        <title>Mucilaginibacter sp. HMF7410 genome sequencing and assembly.</title>
        <authorList>
            <person name="Kang H."/>
            <person name="Cha I."/>
            <person name="Kim H."/>
            <person name="Joh K."/>
        </authorList>
    </citation>
    <scope>NUCLEOTIDE SEQUENCE [LARGE SCALE GENOMIC DNA]</scope>
    <source>
        <strain evidence="4 5">HMF7410</strain>
    </source>
</reference>
<feature type="transmembrane region" description="Helical" evidence="3">
    <location>
        <begin position="230"/>
        <end position="252"/>
    </location>
</feature>
<organism evidence="4 5">
    <name type="scientific">Mucilaginibacter arboris</name>
    <dbReference type="NCBI Taxonomy" id="2682090"/>
    <lineage>
        <taxon>Bacteria</taxon>
        <taxon>Pseudomonadati</taxon>
        <taxon>Bacteroidota</taxon>
        <taxon>Sphingobacteriia</taxon>
        <taxon>Sphingobacteriales</taxon>
        <taxon>Sphingobacteriaceae</taxon>
        <taxon>Mucilaginibacter</taxon>
    </lineage>
</organism>
<dbReference type="CDD" id="cd06533">
    <property type="entry name" value="Glyco_transf_WecG_TagA"/>
    <property type="match status" value="1"/>
</dbReference>
<keyword evidence="1" id="KW-0328">Glycosyltransferase</keyword>
<evidence type="ECO:0000256" key="3">
    <source>
        <dbReference type="SAM" id="Phobius"/>
    </source>
</evidence>
<evidence type="ECO:0000313" key="5">
    <source>
        <dbReference type="Proteomes" id="UP000462014"/>
    </source>
</evidence>
<comment type="caution">
    <text evidence="4">The sequence shown here is derived from an EMBL/GenBank/DDBJ whole genome shotgun (WGS) entry which is preliminary data.</text>
</comment>
<evidence type="ECO:0000256" key="1">
    <source>
        <dbReference type="ARBA" id="ARBA00022676"/>
    </source>
</evidence>
<dbReference type="NCBIfam" id="TIGR00696">
    <property type="entry name" value="wecG_tagA_cpsF"/>
    <property type="match status" value="1"/>
</dbReference>
<keyword evidence="5" id="KW-1185">Reference proteome</keyword>
<proteinExistence type="predicted"/>
<keyword evidence="3" id="KW-1133">Transmembrane helix</keyword>
<dbReference type="Proteomes" id="UP000462014">
    <property type="component" value="Unassembled WGS sequence"/>
</dbReference>
<dbReference type="InterPro" id="IPR004629">
    <property type="entry name" value="WecG_TagA_CpsF"/>
</dbReference>
<keyword evidence="3" id="KW-0472">Membrane</keyword>
<dbReference type="PANTHER" id="PTHR34136:SF1">
    <property type="entry name" value="UDP-N-ACETYL-D-MANNOSAMINURONIC ACID TRANSFERASE"/>
    <property type="match status" value="1"/>
</dbReference>
<dbReference type="PANTHER" id="PTHR34136">
    <property type="match status" value="1"/>
</dbReference>
<dbReference type="RefSeq" id="WP_157569359.1">
    <property type="nucleotide sequence ID" value="NZ_WPIK01000021.1"/>
</dbReference>
<accession>A0A7K1T143</accession>
<gene>
    <name evidence="4" type="ORF">GO621_17255</name>
</gene>
<dbReference type="GO" id="GO:0016758">
    <property type="term" value="F:hexosyltransferase activity"/>
    <property type="evidence" value="ECO:0007669"/>
    <property type="project" value="TreeGrafter"/>
</dbReference>
<keyword evidence="2 4" id="KW-0808">Transferase</keyword>